<organism evidence="12 13">
    <name type="scientific">Candidatus Flavonifractor merdigallinarum</name>
    <dbReference type="NCBI Taxonomy" id="2838589"/>
    <lineage>
        <taxon>Bacteria</taxon>
        <taxon>Bacillati</taxon>
        <taxon>Bacillota</taxon>
        <taxon>Clostridia</taxon>
        <taxon>Eubacteriales</taxon>
        <taxon>Oscillospiraceae</taxon>
        <taxon>Flavonifractor</taxon>
    </lineage>
</organism>
<dbReference type="Gene3D" id="3.40.50.2300">
    <property type="match status" value="1"/>
</dbReference>
<evidence type="ECO:0000256" key="1">
    <source>
        <dbReference type="ARBA" id="ARBA00018672"/>
    </source>
</evidence>
<dbReference type="InterPro" id="IPR016032">
    <property type="entry name" value="Sig_transdc_resp-reg_C-effctor"/>
</dbReference>
<keyword evidence="4" id="KW-0805">Transcription regulation</keyword>
<reference evidence="12" key="1">
    <citation type="journal article" date="2021" name="PeerJ">
        <title>Extensive microbial diversity within the chicken gut microbiome revealed by metagenomics and culture.</title>
        <authorList>
            <person name="Gilroy R."/>
            <person name="Ravi A."/>
            <person name="Getino M."/>
            <person name="Pursley I."/>
            <person name="Horton D.L."/>
            <person name="Alikhan N.F."/>
            <person name="Baker D."/>
            <person name="Gharbi K."/>
            <person name="Hall N."/>
            <person name="Watson M."/>
            <person name="Adriaenssens E.M."/>
            <person name="Foster-Nyarko E."/>
            <person name="Jarju S."/>
            <person name="Secka A."/>
            <person name="Antonio M."/>
            <person name="Oren A."/>
            <person name="Chaudhuri R.R."/>
            <person name="La Ragione R."/>
            <person name="Hildebrand F."/>
            <person name="Pallen M.J."/>
        </authorList>
    </citation>
    <scope>NUCLEOTIDE SEQUENCE</scope>
    <source>
        <strain evidence="12">ChiBcec16_6824</strain>
    </source>
</reference>
<dbReference type="Gene3D" id="1.10.10.10">
    <property type="entry name" value="Winged helix-like DNA-binding domain superfamily/Winged helix DNA-binding domain"/>
    <property type="match status" value="1"/>
</dbReference>
<feature type="DNA-binding region" description="OmpR/PhoB-type" evidence="9">
    <location>
        <begin position="124"/>
        <end position="222"/>
    </location>
</feature>
<dbReference type="InterPro" id="IPR001789">
    <property type="entry name" value="Sig_transdc_resp-reg_receiver"/>
</dbReference>
<evidence type="ECO:0000256" key="9">
    <source>
        <dbReference type="PROSITE-ProRule" id="PRU01091"/>
    </source>
</evidence>
<dbReference type="SMART" id="SM00448">
    <property type="entry name" value="REC"/>
    <property type="match status" value="1"/>
</dbReference>
<dbReference type="AlphaFoldDB" id="A0A9D1YAZ5"/>
<evidence type="ECO:0000256" key="8">
    <source>
        <dbReference type="PROSITE-ProRule" id="PRU00169"/>
    </source>
</evidence>
<evidence type="ECO:0000313" key="12">
    <source>
        <dbReference type="EMBL" id="HIY22582.1"/>
    </source>
</evidence>
<dbReference type="EMBL" id="DXDX01000216">
    <property type="protein sequence ID" value="HIY22582.1"/>
    <property type="molecule type" value="Genomic_DNA"/>
</dbReference>
<dbReference type="Proteomes" id="UP000823868">
    <property type="component" value="Unassembled WGS sequence"/>
</dbReference>
<evidence type="ECO:0000313" key="13">
    <source>
        <dbReference type="Proteomes" id="UP000823868"/>
    </source>
</evidence>
<dbReference type="Pfam" id="PF00072">
    <property type="entry name" value="Response_reg"/>
    <property type="match status" value="1"/>
</dbReference>
<dbReference type="CDD" id="cd00383">
    <property type="entry name" value="trans_reg_C"/>
    <property type="match status" value="1"/>
</dbReference>
<dbReference type="GO" id="GO:0000156">
    <property type="term" value="F:phosphorelay response regulator activity"/>
    <property type="evidence" value="ECO:0007669"/>
    <property type="project" value="TreeGrafter"/>
</dbReference>
<dbReference type="PANTHER" id="PTHR48111:SF22">
    <property type="entry name" value="REGULATOR OF RPOS"/>
    <property type="match status" value="1"/>
</dbReference>
<comment type="caution">
    <text evidence="12">The sequence shown here is derived from an EMBL/GenBank/DDBJ whole genome shotgun (WGS) entry which is preliminary data.</text>
</comment>
<evidence type="ECO:0000259" key="10">
    <source>
        <dbReference type="PROSITE" id="PS50110"/>
    </source>
</evidence>
<dbReference type="InterPro" id="IPR001867">
    <property type="entry name" value="OmpR/PhoB-type_DNA-bd"/>
</dbReference>
<feature type="modified residue" description="4-aspartylphosphate" evidence="8">
    <location>
        <position position="51"/>
    </location>
</feature>
<dbReference type="InterPro" id="IPR036388">
    <property type="entry name" value="WH-like_DNA-bd_sf"/>
</dbReference>
<keyword evidence="2 8" id="KW-0597">Phosphoprotein</keyword>
<dbReference type="InterPro" id="IPR011006">
    <property type="entry name" value="CheY-like_superfamily"/>
</dbReference>
<keyword evidence="5 9" id="KW-0238">DNA-binding</keyword>
<evidence type="ECO:0000256" key="5">
    <source>
        <dbReference type="ARBA" id="ARBA00023125"/>
    </source>
</evidence>
<reference evidence="12" key="2">
    <citation type="submission" date="2021-04" db="EMBL/GenBank/DDBJ databases">
        <authorList>
            <person name="Gilroy R."/>
        </authorList>
    </citation>
    <scope>NUCLEOTIDE SEQUENCE</scope>
    <source>
        <strain evidence="12">ChiBcec16_6824</strain>
    </source>
</reference>
<evidence type="ECO:0000256" key="3">
    <source>
        <dbReference type="ARBA" id="ARBA00023012"/>
    </source>
</evidence>
<proteinExistence type="predicted"/>
<comment type="function">
    <text evidence="7">May play the central regulatory role in sporulation. It may be an element of the effector pathway responsible for the activation of sporulation genes in response to nutritional stress. Spo0A may act in concert with spo0H (a sigma factor) to control the expression of some genes that are critical to the sporulation process.</text>
</comment>
<name>A0A9D1YAZ5_9FIRM</name>
<evidence type="ECO:0000256" key="4">
    <source>
        <dbReference type="ARBA" id="ARBA00023015"/>
    </source>
</evidence>
<dbReference type="PANTHER" id="PTHR48111">
    <property type="entry name" value="REGULATOR OF RPOS"/>
    <property type="match status" value="1"/>
</dbReference>
<dbReference type="SUPFAM" id="SSF52172">
    <property type="entry name" value="CheY-like"/>
    <property type="match status" value="1"/>
</dbReference>
<dbReference type="GO" id="GO:0000976">
    <property type="term" value="F:transcription cis-regulatory region binding"/>
    <property type="evidence" value="ECO:0007669"/>
    <property type="project" value="TreeGrafter"/>
</dbReference>
<evidence type="ECO:0000256" key="7">
    <source>
        <dbReference type="ARBA" id="ARBA00024867"/>
    </source>
</evidence>
<dbReference type="InterPro" id="IPR039420">
    <property type="entry name" value="WalR-like"/>
</dbReference>
<dbReference type="PROSITE" id="PS50110">
    <property type="entry name" value="RESPONSE_REGULATORY"/>
    <property type="match status" value="1"/>
</dbReference>
<evidence type="ECO:0000259" key="11">
    <source>
        <dbReference type="PROSITE" id="PS51755"/>
    </source>
</evidence>
<keyword evidence="6" id="KW-0804">Transcription</keyword>
<dbReference type="GO" id="GO:0032993">
    <property type="term" value="C:protein-DNA complex"/>
    <property type="evidence" value="ECO:0007669"/>
    <property type="project" value="TreeGrafter"/>
</dbReference>
<evidence type="ECO:0000256" key="2">
    <source>
        <dbReference type="ARBA" id="ARBA00022553"/>
    </source>
</evidence>
<feature type="domain" description="OmpR/PhoB-type" evidence="11">
    <location>
        <begin position="124"/>
        <end position="222"/>
    </location>
</feature>
<dbReference type="FunFam" id="3.40.50.2300:FF:000001">
    <property type="entry name" value="DNA-binding response regulator PhoB"/>
    <property type="match status" value="1"/>
</dbReference>
<evidence type="ECO:0000256" key="6">
    <source>
        <dbReference type="ARBA" id="ARBA00023163"/>
    </source>
</evidence>
<accession>A0A9D1YAZ5</accession>
<dbReference type="GO" id="GO:0006355">
    <property type="term" value="P:regulation of DNA-templated transcription"/>
    <property type="evidence" value="ECO:0007669"/>
    <property type="project" value="InterPro"/>
</dbReference>
<feature type="domain" description="Response regulatory" evidence="10">
    <location>
        <begin position="2"/>
        <end position="116"/>
    </location>
</feature>
<dbReference type="Pfam" id="PF00486">
    <property type="entry name" value="Trans_reg_C"/>
    <property type="match status" value="1"/>
</dbReference>
<keyword evidence="3" id="KW-0902">Two-component regulatory system</keyword>
<sequence length="225" mass="25168">MRILIVEDETRLAETLGQIMEEQHYQVDVVNDGADGLDYALSGQYDLVLLDVMLPKLDGFEVARRLRAAHISTPILMLTARDDTGDKITGLDCGADDYMTKPFDSGELLARVRALTRRQGEVLSQSLMVSDLTLNLSTRCLSCAGKSVRLGFKEFDVLRLLMAAPRAVIPKEDIISKVWGIESDAEDNNVEVYISFLRKKFHFLGTRVSIGTVRKVGYHLEYPLS</sequence>
<dbReference type="SUPFAM" id="SSF46894">
    <property type="entry name" value="C-terminal effector domain of the bipartite response regulators"/>
    <property type="match status" value="1"/>
</dbReference>
<dbReference type="Gene3D" id="6.10.250.690">
    <property type="match status" value="1"/>
</dbReference>
<dbReference type="SMART" id="SM00862">
    <property type="entry name" value="Trans_reg_C"/>
    <property type="match status" value="1"/>
</dbReference>
<dbReference type="GO" id="GO:0005829">
    <property type="term" value="C:cytosol"/>
    <property type="evidence" value="ECO:0007669"/>
    <property type="project" value="TreeGrafter"/>
</dbReference>
<dbReference type="PROSITE" id="PS51755">
    <property type="entry name" value="OMPR_PHOB"/>
    <property type="match status" value="1"/>
</dbReference>
<protein>
    <recommendedName>
        <fullName evidence="1">Stage 0 sporulation protein A homolog</fullName>
    </recommendedName>
</protein>
<gene>
    <name evidence="12" type="ORF">H9841_11870</name>
</gene>